<dbReference type="CDD" id="cd00067">
    <property type="entry name" value="GAL4"/>
    <property type="match status" value="1"/>
</dbReference>
<name>D8QC85_SCHCM</name>
<evidence type="ECO:0000256" key="2">
    <source>
        <dbReference type="ARBA" id="ARBA00023242"/>
    </source>
</evidence>
<feature type="compositionally biased region" description="Polar residues" evidence="3">
    <location>
        <begin position="1"/>
        <end position="10"/>
    </location>
</feature>
<dbReference type="HOGENOM" id="CLU_561586_0_0_1"/>
<evidence type="ECO:0000256" key="1">
    <source>
        <dbReference type="ARBA" id="ARBA00004123"/>
    </source>
</evidence>
<dbReference type="KEGG" id="scm:SCHCO_01191738"/>
<dbReference type="EMBL" id="GL377309">
    <property type="protein sequence ID" value="EFI94483.1"/>
    <property type="molecule type" value="Genomic_DNA"/>
</dbReference>
<dbReference type="OrthoDB" id="2269373at2759"/>
<dbReference type="STRING" id="578458.D8QC85"/>
<dbReference type="RefSeq" id="XP_003029386.1">
    <property type="nucleotide sequence ID" value="XM_003029340.1"/>
</dbReference>
<dbReference type="InterPro" id="IPR001138">
    <property type="entry name" value="Zn2Cys6_DnaBD"/>
</dbReference>
<dbReference type="eggNOG" id="ENOG502SMZR">
    <property type="taxonomic scope" value="Eukaryota"/>
</dbReference>
<proteinExistence type="predicted"/>
<dbReference type="PANTHER" id="PTHR31001">
    <property type="entry name" value="UNCHARACTERIZED TRANSCRIPTIONAL REGULATORY PROTEIN"/>
    <property type="match status" value="1"/>
</dbReference>
<keyword evidence="6" id="KW-1185">Reference proteome</keyword>
<evidence type="ECO:0000313" key="6">
    <source>
        <dbReference type="Proteomes" id="UP000007431"/>
    </source>
</evidence>
<dbReference type="SUPFAM" id="SSF57701">
    <property type="entry name" value="Zn2/Cys6 DNA-binding domain"/>
    <property type="match status" value="1"/>
</dbReference>
<dbReference type="GO" id="GO:0000981">
    <property type="term" value="F:DNA-binding transcription factor activity, RNA polymerase II-specific"/>
    <property type="evidence" value="ECO:0007669"/>
    <property type="project" value="InterPro"/>
</dbReference>
<comment type="subcellular location">
    <subcellularLocation>
        <location evidence="1">Nucleus</location>
    </subcellularLocation>
</comment>
<organism evidence="6">
    <name type="scientific">Schizophyllum commune (strain H4-8 / FGSC 9210)</name>
    <name type="common">Split gill fungus</name>
    <dbReference type="NCBI Taxonomy" id="578458"/>
    <lineage>
        <taxon>Eukaryota</taxon>
        <taxon>Fungi</taxon>
        <taxon>Dikarya</taxon>
        <taxon>Basidiomycota</taxon>
        <taxon>Agaricomycotina</taxon>
        <taxon>Agaricomycetes</taxon>
        <taxon>Agaricomycetidae</taxon>
        <taxon>Agaricales</taxon>
        <taxon>Schizophyllaceae</taxon>
        <taxon>Schizophyllum</taxon>
    </lineage>
</organism>
<feature type="compositionally biased region" description="Polar residues" evidence="3">
    <location>
        <begin position="145"/>
        <end position="159"/>
    </location>
</feature>
<evidence type="ECO:0000313" key="5">
    <source>
        <dbReference type="EMBL" id="EFI94483.1"/>
    </source>
</evidence>
<gene>
    <name evidence="5" type="ORF">SCHCODRAFT_236631</name>
</gene>
<feature type="compositionally biased region" description="Acidic residues" evidence="3">
    <location>
        <begin position="460"/>
        <end position="486"/>
    </location>
</feature>
<dbReference type="GeneID" id="9594136"/>
<evidence type="ECO:0000256" key="3">
    <source>
        <dbReference type="SAM" id="MobiDB-lite"/>
    </source>
</evidence>
<dbReference type="InParanoid" id="D8QC85"/>
<dbReference type="InterPro" id="IPR036864">
    <property type="entry name" value="Zn2-C6_fun-type_DNA-bd_sf"/>
</dbReference>
<dbReference type="PROSITE" id="PS00463">
    <property type="entry name" value="ZN2_CY6_FUNGAL_1"/>
    <property type="match status" value="1"/>
</dbReference>
<keyword evidence="2" id="KW-0539">Nucleus</keyword>
<evidence type="ECO:0000259" key="4">
    <source>
        <dbReference type="PROSITE" id="PS50048"/>
    </source>
</evidence>
<dbReference type="PANTHER" id="PTHR31001:SF81">
    <property type="entry name" value="ZN(II)2CYS6 TRANSCRIPTION FACTOR"/>
    <property type="match status" value="1"/>
</dbReference>
<dbReference type="GO" id="GO:0005634">
    <property type="term" value="C:nucleus"/>
    <property type="evidence" value="ECO:0007669"/>
    <property type="project" value="UniProtKB-SubCell"/>
</dbReference>
<dbReference type="GO" id="GO:0008270">
    <property type="term" value="F:zinc ion binding"/>
    <property type="evidence" value="ECO:0007669"/>
    <property type="project" value="InterPro"/>
</dbReference>
<feature type="region of interest" description="Disordered" evidence="3">
    <location>
        <begin position="1"/>
        <end position="35"/>
    </location>
</feature>
<dbReference type="VEuPathDB" id="FungiDB:SCHCODRAFT_01191738"/>
<feature type="region of interest" description="Disordered" evidence="3">
    <location>
        <begin position="101"/>
        <end position="165"/>
    </location>
</feature>
<protein>
    <recommendedName>
        <fullName evidence="4">Zn(2)-C6 fungal-type domain-containing protein</fullName>
    </recommendedName>
</protein>
<reference evidence="5 6" key="1">
    <citation type="journal article" date="2010" name="Nat. Biotechnol.">
        <title>Genome sequence of the model mushroom Schizophyllum commune.</title>
        <authorList>
            <person name="Ohm R.A."/>
            <person name="de Jong J.F."/>
            <person name="Lugones L.G."/>
            <person name="Aerts A."/>
            <person name="Kothe E."/>
            <person name="Stajich J.E."/>
            <person name="de Vries R.P."/>
            <person name="Record E."/>
            <person name="Levasseur A."/>
            <person name="Baker S.E."/>
            <person name="Bartholomew K.A."/>
            <person name="Coutinho P.M."/>
            <person name="Erdmann S."/>
            <person name="Fowler T.J."/>
            <person name="Gathman A.C."/>
            <person name="Lombard V."/>
            <person name="Henrissat B."/>
            <person name="Knabe N."/>
            <person name="Kuees U."/>
            <person name="Lilly W.W."/>
            <person name="Lindquist E."/>
            <person name="Lucas S."/>
            <person name="Magnuson J.K."/>
            <person name="Piumi F."/>
            <person name="Raudaskoski M."/>
            <person name="Salamov A."/>
            <person name="Schmutz J."/>
            <person name="Schwarze F.W.M.R."/>
            <person name="vanKuyk P.A."/>
            <person name="Horton J.S."/>
            <person name="Grigoriev I.V."/>
            <person name="Woesten H.A.B."/>
        </authorList>
    </citation>
    <scope>NUCLEOTIDE SEQUENCE [LARGE SCALE GENOMIC DNA]</scope>
    <source>
        <strain evidence="6">H4-8 / FGSC 9210</strain>
    </source>
</reference>
<feature type="domain" description="Zn(2)-C6 fungal-type" evidence="4">
    <location>
        <begin position="38"/>
        <end position="70"/>
    </location>
</feature>
<accession>D8QC85</accession>
<sequence>MSTIEGAQQQESKKRVASTETPAEGDHRKKRRNRTTQSCLNCHTSKRMCDRKRPACGRCTQLGLTGHCVYEVDDPAQRAESDENARLLKRVAELEGVIRELKNKPQPRRPRTDSQTSESCIALDGPPTPVTPDGLEGRSMDGSEASRTPPLSTSPCTVGSPSISSMPSPMDELVISFIGNETLGTRHPPPTFSSEDFTAQWIANDLSTLLGPRIEGNICDDPGVVPPVEEGGRGTFARPRHHTTLLSPDATRHRVGRLSQHVPKTTLVNAQTPPQVLYVTRRRALSTIAELRLTREMQARYAAEFGSVELGRKFMRVLSEKADVIGGTPHPDDPSIRDIPILGCTYHIRLWTGCLDNSRLVCWNFMSNKTGKPRLRPTNLKIYADGDKICLASIEEGCCFDLKKSEWPEGTTETFAADDGSVVDFVVGQTTLLRLQLPSRPFAGPPRIKKYREYKILPIEDNEDDSGEDEEEENGEGPNDDEEEEE</sequence>
<dbReference type="InterPro" id="IPR050613">
    <property type="entry name" value="Sec_Metabolite_Reg"/>
</dbReference>
<dbReference type="Pfam" id="PF00172">
    <property type="entry name" value="Zn_clus"/>
    <property type="match status" value="1"/>
</dbReference>
<dbReference type="Gene3D" id="4.10.240.10">
    <property type="entry name" value="Zn(2)-C6 fungal-type DNA-binding domain"/>
    <property type="match status" value="1"/>
</dbReference>
<dbReference type="AlphaFoldDB" id="D8QC85"/>
<dbReference type="PROSITE" id="PS50048">
    <property type="entry name" value="ZN2_CY6_FUNGAL_2"/>
    <property type="match status" value="1"/>
</dbReference>
<dbReference type="Proteomes" id="UP000007431">
    <property type="component" value="Unassembled WGS sequence"/>
</dbReference>
<feature type="region of interest" description="Disordered" evidence="3">
    <location>
        <begin position="454"/>
        <end position="486"/>
    </location>
</feature>
<dbReference type="SMART" id="SM00066">
    <property type="entry name" value="GAL4"/>
    <property type="match status" value="1"/>
</dbReference>